<dbReference type="PANTHER" id="PTHR11088">
    <property type="entry name" value="TRNA DIMETHYLALLYLTRANSFERASE"/>
    <property type="match status" value="1"/>
</dbReference>
<dbReference type="GO" id="GO:0009691">
    <property type="term" value="P:cytokinin biosynthetic process"/>
    <property type="evidence" value="ECO:0000318"/>
    <property type="project" value="GO_Central"/>
</dbReference>
<keyword evidence="4" id="KW-0547">Nucleotide-binding</keyword>
<dbReference type="GO" id="GO:0052381">
    <property type="term" value="F:tRNA dimethylallyltransferase activity"/>
    <property type="evidence" value="ECO:0000318"/>
    <property type="project" value="GO_Central"/>
</dbReference>
<keyword evidence="5" id="KW-0067">ATP-binding</keyword>
<evidence type="ECO:0000313" key="6">
    <source>
        <dbReference type="EnsemblPlants" id="PGSC0003DMT400087380"/>
    </source>
</evidence>
<evidence type="ECO:0000256" key="2">
    <source>
        <dbReference type="ARBA" id="ARBA00022679"/>
    </source>
</evidence>
<sequence length="168" mass="18336">MGAIGTGKSRLSVDLATHFRGEIINSDKVQVYKGLEIVTNKITHAEKQGVRHYLLDAYGSIIEVPAYSNVPPATTRDEVKADEVAKESEVDTDEEHFGVCEEVVYEDLVDLDGAMYKTTRQVSLRDVSMVSSNGIKDDVIPGTDAQTESVLIAETSGTDVPTDRVTEM</sequence>
<evidence type="ECO:0000256" key="1">
    <source>
        <dbReference type="ARBA" id="ARBA00005842"/>
    </source>
</evidence>
<dbReference type="eggNOG" id="KOG1384">
    <property type="taxonomic scope" value="Eukaryota"/>
</dbReference>
<accession>M1DDQ7</accession>
<evidence type="ECO:0000256" key="3">
    <source>
        <dbReference type="ARBA" id="ARBA00022712"/>
    </source>
</evidence>
<dbReference type="Proteomes" id="UP000011115">
    <property type="component" value="Unassembled WGS sequence"/>
</dbReference>
<comment type="similarity">
    <text evidence="1">Belongs to the IPP transferase family.</text>
</comment>
<evidence type="ECO:0000256" key="5">
    <source>
        <dbReference type="ARBA" id="ARBA00022840"/>
    </source>
</evidence>
<reference evidence="7" key="1">
    <citation type="journal article" date="2011" name="Nature">
        <title>Genome sequence and analysis of the tuber crop potato.</title>
        <authorList>
            <consortium name="The Potato Genome Sequencing Consortium"/>
        </authorList>
    </citation>
    <scope>NUCLEOTIDE SEQUENCE [LARGE SCALE GENOMIC DNA]</scope>
    <source>
        <strain evidence="7">cv. DM1-3 516 R44</strain>
    </source>
</reference>
<keyword evidence="3" id="KW-0203">Cytokinin biosynthesis</keyword>
<evidence type="ECO:0000256" key="4">
    <source>
        <dbReference type="ARBA" id="ARBA00022741"/>
    </source>
</evidence>
<organism evidence="6 7">
    <name type="scientific">Solanum tuberosum</name>
    <name type="common">Potato</name>
    <dbReference type="NCBI Taxonomy" id="4113"/>
    <lineage>
        <taxon>Eukaryota</taxon>
        <taxon>Viridiplantae</taxon>
        <taxon>Streptophyta</taxon>
        <taxon>Embryophyta</taxon>
        <taxon>Tracheophyta</taxon>
        <taxon>Spermatophyta</taxon>
        <taxon>Magnoliopsida</taxon>
        <taxon>eudicotyledons</taxon>
        <taxon>Gunneridae</taxon>
        <taxon>Pentapetalae</taxon>
        <taxon>asterids</taxon>
        <taxon>lamiids</taxon>
        <taxon>Solanales</taxon>
        <taxon>Solanaceae</taxon>
        <taxon>Solanoideae</taxon>
        <taxon>Solaneae</taxon>
        <taxon>Solanum</taxon>
    </lineage>
</organism>
<dbReference type="PaxDb" id="4113-PGSC0003DMT400087380"/>
<dbReference type="GO" id="GO:0005739">
    <property type="term" value="C:mitochondrion"/>
    <property type="evidence" value="ECO:0000318"/>
    <property type="project" value="GO_Central"/>
</dbReference>
<dbReference type="GO" id="GO:0005524">
    <property type="term" value="F:ATP binding"/>
    <property type="evidence" value="ECO:0007669"/>
    <property type="project" value="UniProtKB-KW"/>
</dbReference>
<evidence type="ECO:0000313" key="7">
    <source>
        <dbReference type="Proteomes" id="UP000011115"/>
    </source>
</evidence>
<name>M1DDQ7_SOLTU</name>
<protein>
    <submittedName>
        <fullName evidence="6">Cytokinin synthase 3</fullName>
    </submittedName>
</protein>
<keyword evidence="7" id="KW-1185">Reference proteome</keyword>
<reference evidence="6" key="2">
    <citation type="submission" date="2015-06" db="UniProtKB">
        <authorList>
            <consortium name="EnsemblPlants"/>
        </authorList>
    </citation>
    <scope>IDENTIFICATION</scope>
    <source>
        <strain evidence="6">DM1-3 516 R44</strain>
    </source>
</reference>
<dbReference type="InParanoid" id="M1DDQ7"/>
<keyword evidence="2" id="KW-0808">Transferase</keyword>
<dbReference type="GO" id="GO:0006400">
    <property type="term" value="P:tRNA modification"/>
    <property type="evidence" value="ECO:0000318"/>
    <property type="project" value="GO_Central"/>
</dbReference>
<dbReference type="HOGENOM" id="CLU_1589315_0_0_1"/>
<dbReference type="InterPro" id="IPR027417">
    <property type="entry name" value="P-loop_NTPase"/>
</dbReference>
<dbReference type="AlphaFoldDB" id="M1DDQ7"/>
<dbReference type="Pfam" id="PF01715">
    <property type="entry name" value="IPPT"/>
    <property type="match status" value="1"/>
</dbReference>
<dbReference type="Gramene" id="PGSC0003DMT400087380">
    <property type="protein sequence ID" value="PGSC0003DMT400087380"/>
    <property type="gene ID" value="PGSC0003DMG400036951"/>
</dbReference>
<dbReference type="InterPro" id="IPR039657">
    <property type="entry name" value="Dimethylallyltransferase"/>
</dbReference>
<dbReference type="EnsemblPlants" id="PGSC0003DMT400087380">
    <property type="protein sequence ID" value="PGSC0003DMT400087380"/>
    <property type="gene ID" value="PGSC0003DMG400036951"/>
</dbReference>
<dbReference type="PANTHER" id="PTHR11088:SF73">
    <property type="entry name" value="PHOSPHORIBULOKINASE_URIDINE KINASE DOMAIN-CONTAINING PROTEIN"/>
    <property type="match status" value="1"/>
</dbReference>
<proteinExistence type="inferred from homology"/>
<dbReference type="Gene3D" id="3.40.50.300">
    <property type="entry name" value="P-loop containing nucleotide triphosphate hydrolases"/>
    <property type="match status" value="1"/>
</dbReference>